<gene>
    <name evidence="1" type="ORF">K227x_27450</name>
</gene>
<organism evidence="1 2">
    <name type="scientific">Rubripirellula lacrimiformis</name>
    <dbReference type="NCBI Taxonomy" id="1930273"/>
    <lineage>
        <taxon>Bacteria</taxon>
        <taxon>Pseudomonadati</taxon>
        <taxon>Planctomycetota</taxon>
        <taxon>Planctomycetia</taxon>
        <taxon>Pirellulales</taxon>
        <taxon>Pirellulaceae</taxon>
        <taxon>Rubripirellula</taxon>
    </lineage>
</organism>
<accession>A0A517NB46</accession>
<dbReference type="RefSeq" id="WP_145169940.1">
    <property type="nucleotide sequence ID" value="NZ_CP036525.1"/>
</dbReference>
<evidence type="ECO:0008006" key="3">
    <source>
        <dbReference type="Google" id="ProtNLM"/>
    </source>
</evidence>
<dbReference type="AlphaFoldDB" id="A0A517NB46"/>
<evidence type="ECO:0000313" key="1">
    <source>
        <dbReference type="EMBL" id="QDT04354.1"/>
    </source>
</evidence>
<proteinExistence type="predicted"/>
<dbReference type="Proteomes" id="UP000318538">
    <property type="component" value="Chromosome"/>
</dbReference>
<dbReference type="EMBL" id="CP036525">
    <property type="protein sequence ID" value="QDT04354.1"/>
    <property type="molecule type" value="Genomic_DNA"/>
</dbReference>
<reference evidence="1 2" key="1">
    <citation type="submission" date="2019-02" db="EMBL/GenBank/DDBJ databases">
        <title>Deep-cultivation of Planctomycetes and their phenomic and genomic characterization uncovers novel biology.</title>
        <authorList>
            <person name="Wiegand S."/>
            <person name="Jogler M."/>
            <person name="Boedeker C."/>
            <person name="Pinto D."/>
            <person name="Vollmers J."/>
            <person name="Rivas-Marin E."/>
            <person name="Kohn T."/>
            <person name="Peeters S.H."/>
            <person name="Heuer A."/>
            <person name="Rast P."/>
            <person name="Oberbeckmann S."/>
            <person name="Bunk B."/>
            <person name="Jeske O."/>
            <person name="Meyerdierks A."/>
            <person name="Storesund J.E."/>
            <person name="Kallscheuer N."/>
            <person name="Luecker S."/>
            <person name="Lage O.M."/>
            <person name="Pohl T."/>
            <person name="Merkel B.J."/>
            <person name="Hornburger P."/>
            <person name="Mueller R.-W."/>
            <person name="Bruemmer F."/>
            <person name="Labrenz M."/>
            <person name="Spormann A.M."/>
            <person name="Op den Camp H."/>
            <person name="Overmann J."/>
            <person name="Amann R."/>
            <person name="Jetten M.S.M."/>
            <person name="Mascher T."/>
            <person name="Medema M.H."/>
            <person name="Devos D.P."/>
            <person name="Kaster A.-K."/>
            <person name="Ovreas L."/>
            <person name="Rohde M."/>
            <person name="Galperin M.Y."/>
            <person name="Jogler C."/>
        </authorList>
    </citation>
    <scope>NUCLEOTIDE SEQUENCE [LARGE SCALE GENOMIC DNA]</scope>
    <source>
        <strain evidence="1 2">K22_7</strain>
    </source>
</reference>
<sequence>MPENAKKDRQSEADLLAATVLSERCSIGTASETLGWSESKGYKLSCTPAYRKAFATRVTELADANVQSVVHAERLAIDTLVGLLVNADPNVAASAAKGILGHHARAAASIDRQLSRIRGQEMYDRSRDETTFFEILASCQTSN</sequence>
<protein>
    <recommendedName>
        <fullName evidence="3">Terminase small subunit</fullName>
    </recommendedName>
</protein>
<name>A0A517NB46_9BACT</name>
<dbReference type="KEGG" id="rlc:K227x_27450"/>
<evidence type="ECO:0000313" key="2">
    <source>
        <dbReference type="Proteomes" id="UP000318538"/>
    </source>
</evidence>
<keyword evidence="2" id="KW-1185">Reference proteome</keyword>